<comment type="subcellular location">
    <subcellularLocation>
        <location evidence="1">Membrane</location>
        <topology evidence="1">Multi-pass membrane protein</topology>
    </subcellularLocation>
</comment>
<gene>
    <name evidence="8" type="ORF">HYG86_03100</name>
</gene>
<dbReference type="PANTHER" id="PTHR31566">
    <property type="entry name" value="CYTOCHROME C BIOGENESIS PROTEIN CCS1, CHLOROPLASTIC"/>
    <property type="match status" value="1"/>
</dbReference>
<dbReference type="AlphaFoldDB" id="A0A7G9W558"/>
<keyword evidence="9" id="KW-1185">Reference proteome</keyword>
<organism evidence="8 9">
    <name type="scientific">Alkalicella caledoniensis</name>
    <dbReference type="NCBI Taxonomy" id="2731377"/>
    <lineage>
        <taxon>Bacteria</taxon>
        <taxon>Bacillati</taxon>
        <taxon>Bacillota</taxon>
        <taxon>Clostridia</taxon>
        <taxon>Eubacteriales</taxon>
        <taxon>Proteinivoracaceae</taxon>
        <taxon>Alkalicella</taxon>
    </lineage>
</organism>
<evidence type="ECO:0000313" key="9">
    <source>
        <dbReference type="Proteomes" id="UP000516160"/>
    </source>
</evidence>
<evidence type="ECO:0000256" key="4">
    <source>
        <dbReference type="ARBA" id="ARBA00022989"/>
    </source>
</evidence>
<evidence type="ECO:0000256" key="2">
    <source>
        <dbReference type="ARBA" id="ARBA00022692"/>
    </source>
</evidence>
<dbReference type="Proteomes" id="UP000516160">
    <property type="component" value="Chromosome"/>
</dbReference>
<accession>A0A7G9W558</accession>
<protein>
    <submittedName>
        <fullName evidence="8">Cytochrome c biogenesis protein ResB</fullName>
    </submittedName>
</protein>
<proteinExistence type="predicted"/>
<evidence type="ECO:0000313" key="8">
    <source>
        <dbReference type="EMBL" id="QNO13820.1"/>
    </source>
</evidence>
<reference evidence="8 9" key="1">
    <citation type="submission" date="2020-07" db="EMBL/GenBank/DDBJ databases">
        <title>Alkalicella. sp. LB2 genome.</title>
        <authorList>
            <person name="Postec A."/>
            <person name="Quemeneur M."/>
        </authorList>
    </citation>
    <scope>NUCLEOTIDE SEQUENCE [LARGE SCALE GENOMIC DNA]</scope>
    <source>
        <strain evidence="8 9">LB2</strain>
    </source>
</reference>
<evidence type="ECO:0000259" key="7">
    <source>
        <dbReference type="Pfam" id="PF05140"/>
    </source>
</evidence>
<dbReference type="Pfam" id="PF05140">
    <property type="entry name" value="ResB"/>
    <property type="match status" value="2"/>
</dbReference>
<keyword evidence="3" id="KW-0201">Cytochrome c-type biogenesis</keyword>
<feature type="transmembrane region" description="Helical" evidence="6">
    <location>
        <begin position="330"/>
        <end position="352"/>
    </location>
</feature>
<evidence type="ECO:0000256" key="5">
    <source>
        <dbReference type="ARBA" id="ARBA00023136"/>
    </source>
</evidence>
<feature type="transmembrane region" description="Helical" evidence="6">
    <location>
        <begin position="127"/>
        <end position="149"/>
    </location>
</feature>
<dbReference type="KEGG" id="acae:HYG86_03100"/>
<feature type="domain" description="ResB-like" evidence="7">
    <location>
        <begin position="1"/>
        <end position="291"/>
    </location>
</feature>
<keyword evidence="2 6" id="KW-0812">Transmembrane</keyword>
<dbReference type="RefSeq" id="WP_213167485.1">
    <property type="nucleotide sequence ID" value="NZ_CP058559.1"/>
</dbReference>
<keyword evidence="5 6" id="KW-0472">Membrane</keyword>
<evidence type="ECO:0000256" key="3">
    <source>
        <dbReference type="ARBA" id="ARBA00022748"/>
    </source>
</evidence>
<dbReference type="InterPro" id="IPR023494">
    <property type="entry name" value="Cyt_c_bgen_Ccs1/CcsB/ResB"/>
</dbReference>
<sequence length="400" mass="46406">MKTGITLLIILAVLSIIGTLIPQEMPLHWYEHRYSPRVYNMISMFNLHDMYHSLWFSALFGLLTINLFMCSIIRLPKIYNRASKPYTLGKKFPVNFDLDGVIERFNKLGFKNIKTDGNLIYCSKGKIGYFGSWLTHVGLAVVVICYFIGRIYGFNMQISGLPSETLEVAGTNINVRIDDFLVDYREDFSINQYYSYISLSKDDETKEGIVSVNNPVKFNDYSFYQIATGWAVNMDIIHANEDTIKRPMYERDHYFLDENSIVRTMDIQPDVINNSPFPQNPRIVYQLIHNNRVESMNFIEPGRSLRWRGHTITFSNPQRYTVLEVSKDPALVWALFGSLLLTFGLIASFYINPMTLAARPLRDGGYTIYIHCFKNSDEWEERIIKTFKEGEITDDRKNVV</sequence>
<feature type="domain" description="ResB-like" evidence="7">
    <location>
        <begin position="309"/>
        <end position="359"/>
    </location>
</feature>
<dbReference type="EMBL" id="CP058559">
    <property type="protein sequence ID" value="QNO13820.1"/>
    <property type="molecule type" value="Genomic_DNA"/>
</dbReference>
<keyword evidence="4 6" id="KW-1133">Transmembrane helix</keyword>
<name>A0A7G9W558_ALKCA</name>
<dbReference type="InterPro" id="IPR007816">
    <property type="entry name" value="ResB-like_domain"/>
</dbReference>
<dbReference type="GO" id="GO:0017004">
    <property type="term" value="P:cytochrome complex assembly"/>
    <property type="evidence" value="ECO:0007669"/>
    <property type="project" value="UniProtKB-KW"/>
</dbReference>
<dbReference type="PANTHER" id="PTHR31566:SF0">
    <property type="entry name" value="CYTOCHROME C BIOGENESIS PROTEIN CCS1, CHLOROPLASTIC"/>
    <property type="match status" value="1"/>
</dbReference>
<feature type="transmembrane region" description="Helical" evidence="6">
    <location>
        <begin position="54"/>
        <end position="75"/>
    </location>
</feature>
<evidence type="ECO:0000256" key="6">
    <source>
        <dbReference type="SAM" id="Phobius"/>
    </source>
</evidence>
<evidence type="ECO:0000256" key="1">
    <source>
        <dbReference type="ARBA" id="ARBA00004141"/>
    </source>
</evidence>
<dbReference type="GO" id="GO:0016020">
    <property type="term" value="C:membrane"/>
    <property type="evidence" value="ECO:0007669"/>
    <property type="project" value="UniProtKB-SubCell"/>
</dbReference>